<keyword evidence="4" id="KW-1185">Reference proteome</keyword>
<feature type="domain" description="GAF" evidence="2">
    <location>
        <begin position="384"/>
        <end position="529"/>
    </location>
</feature>
<dbReference type="SUPFAM" id="SSF55781">
    <property type="entry name" value="GAF domain-like"/>
    <property type="match status" value="2"/>
</dbReference>
<dbReference type="SMART" id="SM00065">
    <property type="entry name" value="GAF"/>
    <property type="match status" value="2"/>
</dbReference>
<dbReference type="Pfam" id="PF13185">
    <property type="entry name" value="GAF_2"/>
    <property type="match status" value="1"/>
</dbReference>
<sequence>MTDLSDTEQIILSYLRSHPPEECMLDKISMGTGKSRATVLKYLGTLHARGILDYRYVGRSKLWTVKEAHEPVGRTEERDGAKAAPPDAGALVATAAELHGIRVREAEMSEHLDLPETIVLTLTDGWYIVVRNRLFSSVFPDASDFLDLVRPGQIPAVEAAVQARKKSGPVTADLDLREKAGVYRPYRITFFPQAGCTVVVGEDLSAGKRSRRHLEALLYIIRTAGSAPDEAHLLGETMRGVREKLLPYLDGAVFMGDNHRTAYSTWEITEDTKTALSPLLTACTSALQTVSAGREGERLRPLVAGTPVKTVVAVPIIEEETAVGALALLLDADVTAADIENIEIVADEIASALKMQRLDRERTEYVNTLLAMNRISTILNEAEDERSILEQSIDAAMNTLGFEMGCVYLKDEEDAMIPRVHRNMPENLRTMCISGMFDGLFERAFRERNVVYITEGMPGYADLNEVVKANGVRTLLILPIKYGGRVVGLLNMGSTEEKHYMQTSLENISSIGLQLGVALERSVLARALEERAGKKAER</sequence>
<dbReference type="Gene3D" id="3.30.450.40">
    <property type="match status" value="2"/>
</dbReference>
<gene>
    <name evidence="3" type="ORF">Metli_1061</name>
</gene>
<feature type="domain" description="GAF" evidence="2">
    <location>
        <begin position="229"/>
        <end position="363"/>
    </location>
</feature>
<evidence type="ECO:0000256" key="1">
    <source>
        <dbReference type="SAM" id="Coils"/>
    </source>
</evidence>
<dbReference type="InterPro" id="IPR029016">
    <property type="entry name" value="GAF-like_dom_sf"/>
</dbReference>
<evidence type="ECO:0000313" key="4">
    <source>
        <dbReference type="Proteomes" id="UP000005095"/>
    </source>
</evidence>
<dbReference type="AlphaFoldDB" id="J1AQ12"/>
<dbReference type="PATRIC" id="fig|28892.9.peg.1145"/>
<proteinExistence type="predicted"/>
<protein>
    <submittedName>
        <fullName evidence="3">GAF domain protein</fullName>
    </submittedName>
</protein>
<reference evidence="3 4" key="1">
    <citation type="submission" date="2011-08" db="EMBL/GenBank/DDBJ databases">
        <title>The complete genome of Methanofollis liminatans DSM 4140.</title>
        <authorList>
            <consortium name="US DOE Joint Genome Institute (JGI-PGF)"/>
            <person name="Lucas S."/>
            <person name="Han J."/>
            <person name="Lapidus A."/>
            <person name="Bruce D."/>
            <person name="Goodwin L."/>
            <person name="Pitluck S."/>
            <person name="Peters L."/>
            <person name="Kyrpides N."/>
            <person name="Mavromatis K."/>
            <person name="Ivanova N."/>
            <person name="Mikhailova N."/>
            <person name="Lu M."/>
            <person name="Detter J.C."/>
            <person name="Tapia R."/>
            <person name="Han C."/>
            <person name="Land M."/>
            <person name="Hauser L."/>
            <person name="Markowitz V."/>
            <person name="Cheng J.-F."/>
            <person name="Hugenholtz P."/>
            <person name="Woyke T."/>
            <person name="Wu D."/>
            <person name="Spring S."/>
            <person name="Schuler E."/>
            <person name="Brambilla E."/>
            <person name="Klenk H.-P."/>
            <person name="Eisen J.A."/>
        </authorList>
    </citation>
    <scope>NUCLEOTIDE SEQUENCE [LARGE SCALE GENOMIC DNA]</scope>
    <source>
        <strain evidence="3 4">DSM 4140</strain>
    </source>
</reference>
<name>J1AQ12_9EURY</name>
<keyword evidence="1" id="KW-0175">Coiled coil</keyword>
<dbReference type="STRING" id="28892.Metli_1061"/>
<dbReference type="SUPFAM" id="SSF46785">
    <property type="entry name" value="Winged helix' DNA-binding domain"/>
    <property type="match status" value="1"/>
</dbReference>
<dbReference type="InterPro" id="IPR003018">
    <property type="entry name" value="GAF"/>
</dbReference>
<dbReference type="OrthoDB" id="110491at2157"/>
<feature type="coiled-coil region" evidence="1">
    <location>
        <begin position="372"/>
        <end position="399"/>
    </location>
</feature>
<dbReference type="InterPro" id="IPR036390">
    <property type="entry name" value="WH_DNA-bd_sf"/>
</dbReference>
<dbReference type="Proteomes" id="UP000005095">
    <property type="component" value="Chromosome"/>
</dbReference>
<accession>J1AQ12</accession>
<dbReference type="HOGENOM" id="CLU_541449_0_0_2"/>
<dbReference type="EMBL" id="CM001555">
    <property type="protein sequence ID" value="EJG07018.1"/>
    <property type="molecule type" value="Genomic_DNA"/>
</dbReference>
<dbReference type="RefSeq" id="WP_004038618.1">
    <property type="nucleotide sequence ID" value="NZ_CM001555.1"/>
</dbReference>
<evidence type="ECO:0000259" key="2">
    <source>
        <dbReference type="SMART" id="SM00065"/>
    </source>
</evidence>
<evidence type="ECO:0000313" key="3">
    <source>
        <dbReference type="EMBL" id="EJG07018.1"/>
    </source>
</evidence>
<organism evidence="3 4">
    <name type="scientific">Methanofollis liminatans DSM 4140</name>
    <dbReference type="NCBI Taxonomy" id="28892"/>
    <lineage>
        <taxon>Archaea</taxon>
        <taxon>Methanobacteriati</taxon>
        <taxon>Methanobacteriota</taxon>
        <taxon>Stenosarchaea group</taxon>
        <taxon>Methanomicrobia</taxon>
        <taxon>Methanomicrobiales</taxon>
        <taxon>Methanomicrobiaceae</taxon>
        <taxon>Methanofollis</taxon>
    </lineage>
</organism>